<dbReference type="InterPro" id="IPR052156">
    <property type="entry name" value="BCAA_Transport_ATP-bd_LivF"/>
</dbReference>
<keyword evidence="3" id="KW-0547">Nucleotide-binding</keyword>
<evidence type="ECO:0000256" key="5">
    <source>
        <dbReference type="ARBA" id="ARBA00022970"/>
    </source>
</evidence>
<evidence type="ECO:0000313" key="8">
    <source>
        <dbReference type="Proteomes" id="UP000703315"/>
    </source>
</evidence>
<organism evidence="7 8">
    <name type="scientific">Enteractinococcus helveticum</name>
    <dbReference type="NCBI Taxonomy" id="1837282"/>
    <lineage>
        <taxon>Bacteria</taxon>
        <taxon>Bacillati</taxon>
        <taxon>Actinomycetota</taxon>
        <taxon>Actinomycetes</taxon>
        <taxon>Micrococcales</taxon>
        <taxon>Micrococcaceae</taxon>
    </lineage>
</organism>
<comment type="caution">
    <text evidence="7">The sequence shown here is derived from an EMBL/GenBank/DDBJ whole genome shotgun (WGS) entry which is preliminary data.</text>
</comment>
<proteinExistence type="inferred from homology"/>
<keyword evidence="2" id="KW-0813">Transport</keyword>
<dbReference type="GO" id="GO:0015658">
    <property type="term" value="F:branched-chain amino acid transmembrane transporter activity"/>
    <property type="evidence" value="ECO:0007669"/>
    <property type="project" value="TreeGrafter"/>
</dbReference>
<dbReference type="SUPFAM" id="SSF52540">
    <property type="entry name" value="P-loop containing nucleoside triphosphate hydrolases"/>
    <property type="match status" value="1"/>
</dbReference>
<name>A0A921K875_9MICC</name>
<dbReference type="Gene3D" id="3.40.50.300">
    <property type="entry name" value="P-loop containing nucleotide triphosphate hydrolases"/>
    <property type="match status" value="1"/>
</dbReference>
<dbReference type="InterPro" id="IPR017871">
    <property type="entry name" value="ABC_transporter-like_CS"/>
</dbReference>
<evidence type="ECO:0000256" key="4">
    <source>
        <dbReference type="ARBA" id="ARBA00022840"/>
    </source>
</evidence>
<evidence type="ECO:0000313" key="7">
    <source>
        <dbReference type="EMBL" id="HJF15472.1"/>
    </source>
</evidence>
<dbReference type="InterPro" id="IPR003593">
    <property type="entry name" value="AAA+_ATPase"/>
</dbReference>
<dbReference type="GO" id="GO:0016887">
    <property type="term" value="F:ATP hydrolysis activity"/>
    <property type="evidence" value="ECO:0007669"/>
    <property type="project" value="InterPro"/>
</dbReference>
<evidence type="ECO:0000256" key="2">
    <source>
        <dbReference type="ARBA" id="ARBA00022448"/>
    </source>
</evidence>
<dbReference type="InterPro" id="IPR003439">
    <property type="entry name" value="ABC_transporter-like_ATP-bd"/>
</dbReference>
<accession>A0A921K875</accession>
<dbReference type="RefSeq" id="WP_303907650.1">
    <property type="nucleotide sequence ID" value="NZ_DYXC01000137.1"/>
</dbReference>
<sequence length="236" mass="25145">MALLEVADLKAFYGPVQVLDGVSLSVPQQGAVGILGANGAGKTTTLRAISGVVRSRGTIRFEGKDIRGLRPDQVAALGIAHVPEGRGTLTGLTVRENLMIGAYLRRDRKNIAADIEHLLELFPQLKERLNSAASALSGGEQQMLAVGRAWMAKPKLMLLDEASLGLAPSTSRTVYDSIGRLRAETGLAMLIVEQNANRAFSIVDSAVVLETGRSVLTGTVEELRGRDEIRKAYLGG</sequence>
<dbReference type="SMART" id="SM00382">
    <property type="entry name" value="AAA"/>
    <property type="match status" value="1"/>
</dbReference>
<feature type="domain" description="ABC transporter" evidence="6">
    <location>
        <begin position="4"/>
        <end position="236"/>
    </location>
</feature>
<dbReference type="PROSITE" id="PS00211">
    <property type="entry name" value="ABC_TRANSPORTER_1"/>
    <property type="match status" value="1"/>
</dbReference>
<evidence type="ECO:0000259" key="6">
    <source>
        <dbReference type="PROSITE" id="PS50893"/>
    </source>
</evidence>
<evidence type="ECO:0000256" key="1">
    <source>
        <dbReference type="ARBA" id="ARBA00005417"/>
    </source>
</evidence>
<keyword evidence="4 7" id="KW-0067">ATP-binding</keyword>
<reference evidence="7" key="1">
    <citation type="journal article" date="2021" name="PeerJ">
        <title>Extensive microbial diversity within the chicken gut microbiome revealed by metagenomics and culture.</title>
        <authorList>
            <person name="Gilroy R."/>
            <person name="Ravi A."/>
            <person name="Getino M."/>
            <person name="Pursley I."/>
            <person name="Horton D.L."/>
            <person name="Alikhan N.F."/>
            <person name="Baker D."/>
            <person name="Gharbi K."/>
            <person name="Hall N."/>
            <person name="Watson M."/>
            <person name="Adriaenssens E.M."/>
            <person name="Foster-Nyarko E."/>
            <person name="Jarju S."/>
            <person name="Secka A."/>
            <person name="Antonio M."/>
            <person name="Oren A."/>
            <person name="Chaudhuri R.R."/>
            <person name="La Ragione R."/>
            <person name="Hildebrand F."/>
            <person name="Pallen M.J."/>
        </authorList>
    </citation>
    <scope>NUCLEOTIDE SEQUENCE</scope>
    <source>
        <strain evidence="7">ChiHjej13B12-14962</strain>
    </source>
</reference>
<dbReference type="InterPro" id="IPR027417">
    <property type="entry name" value="P-loop_NTPase"/>
</dbReference>
<evidence type="ECO:0000256" key="3">
    <source>
        <dbReference type="ARBA" id="ARBA00022741"/>
    </source>
</evidence>
<dbReference type="PROSITE" id="PS50893">
    <property type="entry name" value="ABC_TRANSPORTER_2"/>
    <property type="match status" value="1"/>
</dbReference>
<dbReference type="GO" id="GO:0015807">
    <property type="term" value="P:L-amino acid transport"/>
    <property type="evidence" value="ECO:0007669"/>
    <property type="project" value="TreeGrafter"/>
</dbReference>
<dbReference type="PANTHER" id="PTHR43820:SF4">
    <property type="entry name" value="HIGH-AFFINITY BRANCHED-CHAIN AMINO ACID TRANSPORT ATP-BINDING PROTEIN LIVF"/>
    <property type="match status" value="1"/>
</dbReference>
<dbReference type="CDD" id="cd03224">
    <property type="entry name" value="ABC_TM1139_LivF_branched"/>
    <property type="match status" value="1"/>
</dbReference>
<comment type="similarity">
    <text evidence="1">Belongs to the ABC transporter superfamily.</text>
</comment>
<dbReference type="GO" id="GO:0005524">
    <property type="term" value="F:ATP binding"/>
    <property type="evidence" value="ECO:0007669"/>
    <property type="project" value="UniProtKB-KW"/>
</dbReference>
<dbReference type="AlphaFoldDB" id="A0A921K875"/>
<protein>
    <submittedName>
        <fullName evidence="7">ABC transporter ATP-binding protein</fullName>
    </submittedName>
</protein>
<dbReference type="PANTHER" id="PTHR43820">
    <property type="entry name" value="HIGH-AFFINITY BRANCHED-CHAIN AMINO ACID TRANSPORT ATP-BINDING PROTEIN LIVF"/>
    <property type="match status" value="1"/>
</dbReference>
<reference evidence="7" key="2">
    <citation type="submission" date="2021-09" db="EMBL/GenBank/DDBJ databases">
        <authorList>
            <person name="Gilroy R."/>
        </authorList>
    </citation>
    <scope>NUCLEOTIDE SEQUENCE</scope>
    <source>
        <strain evidence="7">ChiHjej13B12-14962</strain>
    </source>
</reference>
<dbReference type="Pfam" id="PF00005">
    <property type="entry name" value="ABC_tran"/>
    <property type="match status" value="1"/>
</dbReference>
<keyword evidence="5" id="KW-0029">Amino-acid transport</keyword>
<dbReference type="EMBL" id="DYXC01000137">
    <property type="protein sequence ID" value="HJF15472.1"/>
    <property type="molecule type" value="Genomic_DNA"/>
</dbReference>
<gene>
    <name evidence="7" type="ORF">K8V32_11855</name>
</gene>
<dbReference type="Proteomes" id="UP000703315">
    <property type="component" value="Unassembled WGS sequence"/>
</dbReference>